<proteinExistence type="predicted"/>
<dbReference type="AlphaFoldDB" id="A0A151LB84"/>
<accession>A0A151LB84</accession>
<keyword evidence="1" id="KW-0175">Coiled coil</keyword>
<dbReference type="Proteomes" id="UP000076004">
    <property type="component" value="Unassembled WGS sequence"/>
</dbReference>
<dbReference type="VEuPathDB" id="PlasmoDB:PGSY75_1455700"/>
<comment type="caution">
    <text evidence="3">The sequence shown here is derived from an EMBL/GenBank/DDBJ whole genome shotgun (WGS) entry which is preliminary data.</text>
</comment>
<feature type="region of interest" description="Disordered" evidence="2">
    <location>
        <begin position="742"/>
        <end position="795"/>
    </location>
</feature>
<sequence length="1097" mass="128131">MASSQIRQFASLIDQLPCDVEDLNLIDNLEVYNKCFGNSINNDNTKGSDSLFSYNSNITNYLNNLSNCQFQFKRMHNTEEKTYSNYSINEKGNPMLLDRPYLNKNNEHDDHDKNMSLSDLINIQSNPCTNNDVYRNISTKISFHSKYTNDNIDINNNLNNSLFIHSNDLTDQHKNNFIEKLKSPIILTNNKSINKNSKNKKKTLLKNNISYNNNDEKINFLENDQIINNNNQNDTYAQYNIKHPFNDNLPPSHEYNNLQQYDNHMFNSNCVNGINNFYTNGQKINNSNQIFNSYNNRTYSGESNNAKSVNGLMINNKLGSKLETLNFPSGQNLSNNFMSNKKEMTTFNDVIQNVQMNSQGNIPYDFYDILERNHELSKHILLSKKPKVIKLESNKSLIIFPVSIHEHGNKYIAVNQEDLLEYISSSIEIENEDISSLRIGIHQKEKELQNMKAAYGMQTTNIHYLINRVIFKECEYEKLKNKNISLENEMKKLIHEMNYLISQSKDGLFMQKVFIDHKSKCVLKLQELKPFLGSYYEDIFNYITSCRTLGQLSIWLPAFQITDPSLETVAKHLIKILLNGLGSPFNICSEYFLSNQNCNNNISLETEGDFFKKNLEKKKIIENYIITNMNSINTNKENNYNLSNCQSISLNSESSSFMEAEELFFNSSKYPSMHSVILRNTKEQKKKEKIMNQLNRSNTTPEGLYTNNHLFTYSDKIINEDKTEFTNSQDFINSVIEEQHFKKKKSDNKNVIKTKQNTNYNNKRNNSNTQNKQNKKIKKNKNVNYNNNMTTKTNDESNTFMKTKQCLEGSKINELLRANETLIENEIETNIYKEKRGDKMDLSHFINVNENEVDLSHYINVNDNEVDLSHYINVKELKLHLKDDNTIKSNNNQFDQISNNVNEQEEKKNITSKEKQTNKNKKNEILNRSNEQLDETQYKNKMKSKDIHNLINQQDTEKSISRGCSLKGSMEHISDKNILTEYEKTASQNDIEQIELLRNKNIEDETLEKGKMCDEHLIMLKKDEKLYKNKNKTDQELCSLKNKPSDENQKQNEYSTDNNNNNNMEILRMNNQTNFKKMDTIMENKSKELNEEEQNKK</sequence>
<dbReference type="VEuPathDB" id="PlasmoDB:PGABG01_1454500"/>
<organism evidence="3 4">
    <name type="scientific">Plasmodium gaboni</name>
    <dbReference type="NCBI Taxonomy" id="647221"/>
    <lineage>
        <taxon>Eukaryota</taxon>
        <taxon>Sar</taxon>
        <taxon>Alveolata</taxon>
        <taxon>Apicomplexa</taxon>
        <taxon>Aconoidasida</taxon>
        <taxon>Haemosporida</taxon>
        <taxon>Plasmodiidae</taxon>
        <taxon>Plasmodium</taxon>
        <taxon>Plasmodium (Laverania)</taxon>
    </lineage>
</organism>
<feature type="region of interest" description="Disordered" evidence="2">
    <location>
        <begin position="1037"/>
        <end position="1064"/>
    </location>
</feature>
<dbReference type="RefSeq" id="XP_018639613.1">
    <property type="nucleotide sequence ID" value="XM_018788241.1"/>
</dbReference>
<evidence type="ECO:0008006" key="5">
    <source>
        <dbReference type="Google" id="ProtNLM"/>
    </source>
</evidence>
<feature type="region of interest" description="Disordered" evidence="2">
    <location>
        <begin position="898"/>
        <end position="934"/>
    </location>
</feature>
<protein>
    <recommendedName>
        <fullName evidence="5">Asparagine-rich protein</fullName>
    </recommendedName>
</protein>
<feature type="compositionally biased region" description="Low complexity" evidence="2">
    <location>
        <begin position="782"/>
        <end position="792"/>
    </location>
</feature>
<reference evidence="3 4" key="1">
    <citation type="journal article" date="2016" name="Nat. Commun.">
        <title>Genomes of cryptic chimpanzee Plasmodium species reveal key evolutionary events leading to human malaria.</title>
        <authorList>
            <person name="Sundararaman S.A."/>
            <person name="Plenderleith L.J."/>
            <person name="Liu W."/>
            <person name="Loy D.E."/>
            <person name="Learn G.H."/>
            <person name="Li Y."/>
            <person name="Shaw K.S."/>
            <person name="Ayouba A."/>
            <person name="Peeters M."/>
            <person name="Speede S."/>
            <person name="Shaw G.M."/>
            <person name="Bushman F.D."/>
            <person name="Brisson D."/>
            <person name="Rayner J.C."/>
            <person name="Sharp P.M."/>
            <person name="Hahn B.H."/>
        </authorList>
    </citation>
    <scope>NUCLEOTIDE SEQUENCE [LARGE SCALE GENOMIC DNA]</scope>
    <source>
        <strain evidence="3 4">SY75</strain>
    </source>
</reference>
<evidence type="ECO:0000313" key="4">
    <source>
        <dbReference type="Proteomes" id="UP000076004"/>
    </source>
</evidence>
<dbReference type="GeneID" id="29778843"/>
<evidence type="ECO:0000313" key="3">
    <source>
        <dbReference type="EMBL" id="KYN96147.1"/>
    </source>
</evidence>
<evidence type="ECO:0000256" key="2">
    <source>
        <dbReference type="SAM" id="MobiDB-lite"/>
    </source>
</evidence>
<name>A0A151LB84_9APIC</name>
<dbReference type="EMBL" id="LVLB01000015">
    <property type="protein sequence ID" value="KYN96147.1"/>
    <property type="molecule type" value="Genomic_DNA"/>
</dbReference>
<feature type="coiled-coil region" evidence="1">
    <location>
        <begin position="469"/>
        <end position="496"/>
    </location>
</feature>
<feature type="compositionally biased region" description="Low complexity" evidence="2">
    <location>
        <begin position="749"/>
        <end position="772"/>
    </location>
</feature>
<evidence type="ECO:0000256" key="1">
    <source>
        <dbReference type="SAM" id="Coils"/>
    </source>
</evidence>
<dbReference type="KEGG" id="pgab:PGSY75_1455700"/>
<feature type="compositionally biased region" description="Basic and acidic residues" evidence="2">
    <location>
        <begin position="904"/>
        <end position="925"/>
    </location>
</feature>
<gene>
    <name evidence="3" type="ORF">PGSY75_1455700</name>
</gene>